<accession>A0A1F6DI45</accession>
<feature type="transmembrane region" description="Helical" evidence="1">
    <location>
        <begin position="51"/>
        <end position="70"/>
    </location>
</feature>
<keyword evidence="1" id="KW-0812">Transmembrane</keyword>
<keyword evidence="1" id="KW-1133">Transmembrane helix</keyword>
<proteinExistence type="predicted"/>
<feature type="transmembrane region" description="Helical" evidence="1">
    <location>
        <begin position="9"/>
        <end position="31"/>
    </location>
</feature>
<dbReference type="InterPro" id="IPR032816">
    <property type="entry name" value="VTT_dom"/>
</dbReference>
<sequence>MRTTKHMHVLLRTILALAVVTLIAILFWASSSVQDEFLKIATYFIELAEEYPYSAIFVFMGTSVVGAFLSPFSNLPLVPFAVALWGAPATALMLLVGWVLGGCATYGIGRTLARRVVVFLVTKERFLQFQDRIAERTTFWRALTIRLVTPAELGYFFGMVRYPFGSFVMITVIAEFPYAIIATYASDAILAHERIRFFSIAGAALILALLAIITLRRRAR</sequence>
<name>A0A1F6DI45_9BACT</name>
<organism evidence="3 4">
    <name type="scientific">Candidatus Kaiserbacteria bacterium RIFCSPHIGHO2_02_FULL_49_34</name>
    <dbReference type="NCBI Taxonomy" id="1798491"/>
    <lineage>
        <taxon>Bacteria</taxon>
        <taxon>Candidatus Kaiseribacteriota</taxon>
    </lineage>
</organism>
<protein>
    <recommendedName>
        <fullName evidence="2">VTT domain-containing protein</fullName>
    </recommendedName>
</protein>
<dbReference type="Pfam" id="PF09335">
    <property type="entry name" value="VTT_dom"/>
    <property type="match status" value="1"/>
</dbReference>
<dbReference type="AlphaFoldDB" id="A0A1F6DI45"/>
<dbReference type="Proteomes" id="UP000176511">
    <property type="component" value="Unassembled WGS sequence"/>
</dbReference>
<feature type="domain" description="VTT" evidence="2">
    <location>
        <begin position="77"/>
        <end position="186"/>
    </location>
</feature>
<evidence type="ECO:0000313" key="3">
    <source>
        <dbReference type="EMBL" id="OGG61061.1"/>
    </source>
</evidence>
<dbReference type="EMBL" id="MFLE01000026">
    <property type="protein sequence ID" value="OGG61061.1"/>
    <property type="molecule type" value="Genomic_DNA"/>
</dbReference>
<evidence type="ECO:0000259" key="2">
    <source>
        <dbReference type="Pfam" id="PF09335"/>
    </source>
</evidence>
<evidence type="ECO:0000256" key="1">
    <source>
        <dbReference type="SAM" id="Phobius"/>
    </source>
</evidence>
<comment type="caution">
    <text evidence="3">The sequence shown here is derived from an EMBL/GenBank/DDBJ whole genome shotgun (WGS) entry which is preliminary data.</text>
</comment>
<reference evidence="3 4" key="1">
    <citation type="journal article" date="2016" name="Nat. Commun.">
        <title>Thousands of microbial genomes shed light on interconnected biogeochemical processes in an aquifer system.</title>
        <authorList>
            <person name="Anantharaman K."/>
            <person name="Brown C.T."/>
            <person name="Hug L.A."/>
            <person name="Sharon I."/>
            <person name="Castelle C.J."/>
            <person name="Probst A.J."/>
            <person name="Thomas B.C."/>
            <person name="Singh A."/>
            <person name="Wilkins M.J."/>
            <person name="Karaoz U."/>
            <person name="Brodie E.L."/>
            <person name="Williams K.H."/>
            <person name="Hubbard S.S."/>
            <person name="Banfield J.F."/>
        </authorList>
    </citation>
    <scope>NUCLEOTIDE SEQUENCE [LARGE SCALE GENOMIC DNA]</scope>
</reference>
<gene>
    <name evidence="3" type="ORF">A3C87_02055</name>
</gene>
<keyword evidence="1" id="KW-0472">Membrane</keyword>
<feature type="transmembrane region" description="Helical" evidence="1">
    <location>
        <begin position="77"/>
        <end position="100"/>
    </location>
</feature>
<feature type="transmembrane region" description="Helical" evidence="1">
    <location>
        <begin position="164"/>
        <end position="185"/>
    </location>
</feature>
<feature type="transmembrane region" description="Helical" evidence="1">
    <location>
        <begin position="197"/>
        <end position="215"/>
    </location>
</feature>
<evidence type="ECO:0000313" key="4">
    <source>
        <dbReference type="Proteomes" id="UP000176511"/>
    </source>
</evidence>
<dbReference type="STRING" id="1798491.A3C87_02055"/>